<comment type="caution">
    <text evidence="2">The sequence shown here is derived from an EMBL/GenBank/DDBJ whole genome shotgun (WGS) entry which is preliminary data.</text>
</comment>
<sequence length="343" mass="37969">MPGLLLSAREFLHVLRLIIKEQGGFPAGIPGAVTGVLGPREAKKPTDGQTGTRAPGTSDAEPGPEEPFLQEPGPKEPFLHVLADIWGTYMPTIPTKTPSWLKKRLPTLAWMLYGEDSVVYPADWSTRWSNDSEAWFFLNGIATTLASAKKNATRMGAMFGREITVVHNPTDSGLVDLLECCIGKLWDNWSTDPREVAAEQLKSALLEEGKRKVVLICHSQGTIIASNVLRDLHEDNDLTDRHLAKLEVYAFANCAHQMEKGDIGHLETLSNTLDTVAMLGSCCPYPEWQDVDGETINIEGDKFFEEGKRGHMLNKHYLQGLEQGQYAGSKLHDYRREAKSTAV</sequence>
<dbReference type="Proteomes" id="UP000708148">
    <property type="component" value="Unassembled WGS sequence"/>
</dbReference>
<protein>
    <recommendedName>
        <fullName evidence="4">DUF676 domain-containing protein</fullName>
    </recommendedName>
</protein>
<accession>A0A8S1IRH4</accession>
<evidence type="ECO:0000313" key="2">
    <source>
        <dbReference type="EMBL" id="CAD7697818.1"/>
    </source>
</evidence>
<organism evidence="2 3">
    <name type="scientific">Ostreobium quekettii</name>
    <dbReference type="NCBI Taxonomy" id="121088"/>
    <lineage>
        <taxon>Eukaryota</taxon>
        <taxon>Viridiplantae</taxon>
        <taxon>Chlorophyta</taxon>
        <taxon>core chlorophytes</taxon>
        <taxon>Ulvophyceae</taxon>
        <taxon>TCBD clade</taxon>
        <taxon>Bryopsidales</taxon>
        <taxon>Ostreobineae</taxon>
        <taxon>Ostreobiaceae</taxon>
        <taxon>Ostreobium</taxon>
    </lineage>
</organism>
<gene>
    <name evidence="2" type="ORF">OSTQU699_LOCUS3179</name>
</gene>
<evidence type="ECO:0000256" key="1">
    <source>
        <dbReference type="SAM" id="MobiDB-lite"/>
    </source>
</evidence>
<evidence type="ECO:0000313" key="3">
    <source>
        <dbReference type="Proteomes" id="UP000708148"/>
    </source>
</evidence>
<dbReference type="SUPFAM" id="SSF53474">
    <property type="entry name" value="alpha/beta-Hydrolases"/>
    <property type="match status" value="1"/>
</dbReference>
<dbReference type="OrthoDB" id="202545at2759"/>
<evidence type="ECO:0008006" key="4">
    <source>
        <dbReference type="Google" id="ProtNLM"/>
    </source>
</evidence>
<keyword evidence="3" id="KW-1185">Reference proteome</keyword>
<dbReference type="PANTHER" id="PTHR42044:SF2">
    <property type="entry name" value="DUF676 DOMAIN-CONTAINING PROTEIN"/>
    <property type="match status" value="1"/>
</dbReference>
<dbReference type="PANTHER" id="PTHR42044">
    <property type="entry name" value="DUF676 DOMAIN-CONTAINING PROTEIN-RELATED"/>
    <property type="match status" value="1"/>
</dbReference>
<feature type="region of interest" description="Disordered" evidence="1">
    <location>
        <begin position="36"/>
        <end position="73"/>
    </location>
</feature>
<proteinExistence type="predicted"/>
<dbReference type="EMBL" id="CAJHUC010000715">
    <property type="protein sequence ID" value="CAD7697818.1"/>
    <property type="molecule type" value="Genomic_DNA"/>
</dbReference>
<reference evidence="2" key="1">
    <citation type="submission" date="2020-12" db="EMBL/GenBank/DDBJ databases">
        <authorList>
            <person name="Iha C."/>
        </authorList>
    </citation>
    <scope>NUCLEOTIDE SEQUENCE</scope>
</reference>
<dbReference type="InterPro" id="IPR029058">
    <property type="entry name" value="AB_hydrolase_fold"/>
</dbReference>
<name>A0A8S1IRH4_9CHLO</name>
<dbReference type="AlphaFoldDB" id="A0A8S1IRH4"/>